<evidence type="ECO:0000313" key="4">
    <source>
        <dbReference type="EMBL" id="USD22142.1"/>
    </source>
</evidence>
<evidence type="ECO:0000256" key="1">
    <source>
        <dbReference type="SAM" id="MobiDB-lite"/>
    </source>
</evidence>
<dbReference type="EMBL" id="CP092418">
    <property type="protein sequence ID" value="USD22142.1"/>
    <property type="molecule type" value="Genomic_DNA"/>
</dbReference>
<dbReference type="RefSeq" id="WP_252084504.1">
    <property type="nucleotide sequence ID" value="NZ_CP092418.1"/>
</dbReference>
<dbReference type="Pfam" id="PF20454">
    <property type="entry name" value="GpA_nuclease"/>
    <property type="match status" value="1"/>
</dbReference>
<proteinExistence type="predicted"/>
<evidence type="ECO:0000313" key="5">
    <source>
        <dbReference type="Proteomes" id="UP001055658"/>
    </source>
</evidence>
<protein>
    <submittedName>
        <fullName evidence="4">Phage terminase large subunit family protein</fullName>
    </submittedName>
</protein>
<evidence type="ECO:0000259" key="2">
    <source>
        <dbReference type="Pfam" id="PF05876"/>
    </source>
</evidence>
<feature type="region of interest" description="Disordered" evidence="1">
    <location>
        <begin position="636"/>
        <end position="667"/>
    </location>
</feature>
<sequence length="667" mass="75421">MKEVRKTWIPQPKIPLIEWLPENIKLPSEDSDNAGYYRVDFVPYFWGVMHALDSQVSWMVVMQKAAQIGWTVLLAADICKVAVTDPARVLMLFPKDSKGQNFMDEKFVKIVEGSPNVARVIDVSTSRKLGNRSTRKVFPGGEVRTVGSNSVSNVKSTTAKRGYVEEPDDTNKDVGDQGDSIRHLRERLKRMRNKKLIIGGTPAVADLSQVEHYTKLGTMRVLPVTCHDCGESHVLDWENVSWLEKEGGTPHPVFGLNQPETAVYTCPKCGSAWDDYRRQANILQTCKTAWENGDDFAGWVKTQCGEDFAEDEIEPIETFMELSELYVCIPGTGLAEVVRDFLEAEHEAKSGDESARIVFQNNKLGRPYKYAANRLLDHEKLQETAEDYPELFCPAGGLLVTVGIDVQHDRLAITIRAFGRNEESWQMHWGEIDGDTVDKRDSCWDALDKLVFQGFKHERFGEIYASAVSIDSSDGTTSGAVYEWVRTREKKYRRVLVMAIKGDSRDFGSKEIFSHPRKAEVSKPTRTTKADRHQVKLYMVGTHKAKDLIARRLLGTSAYMHSSKHVRQDYWEQVTAEVKAPSKKYSGREVWQKRPGKSNEGLDTEVYALHAAYAMEVQKKTEKKWSILEARLGQRTLFSEPDQPPASKQSTRKPPRPAQPVGSLLDS</sequence>
<evidence type="ECO:0000259" key="3">
    <source>
        <dbReference type="Pfam" id="PF20454"/>
    </source>
</evidence>
<feature type="domain" description="Phage terminase large subunit GpA ATPase" evidence="2">
    <location>
        <begin position="31"/>
        <end position="283"/>
    </location>
</feature>
<reference evidence="4" key="1">
    <citation type="submission" date="2022-02" db="EMBL/GenBank/DDBJ databases">
        <title>Coral-associated bacteria.</title>
        <authorList>
            <person name="Tang K."/>
            <person name="Wang X."/>
        </authorList>
    </citation>
    <scope>NUCLEOTIDE SEQUENCE</scope>
    <source>
        <strain evidence="4">SCSIO 43006</strain>
    </source>
</reference>
<dbReference type="InterPro" id="IPR046454">
    <property type="entry name" value="GpA_endonuclease"/>
</dbReference>
<accession>A0ABY4VI59</accession>
<dbReference type="Pfam" id="PF05876">
    <property type="entry name" value="GpA_ATPase"/>
    <property type="match status" value="1"/>
</dbReference>
<dbReference type="Gene3D" id="3.40.50.300">
    <property type="entry name" value="P-loop containing nucleotide triphosphate hydrolases"/>
    <property type="match status" value="1"/>
</dbReference>
<dbReference type="InterPro" id="IPR046453">
    <property type="entry name" value="GpA_ATPase"/>
</dbReference>
<keyword evidence="5" id="KW-1185">Reference proteome</keyword>
<feature type="domain" description="Terminase large subunit GpA endonuclease" evidence="3">
    <location>
        <begin position="322"/>
        <end position="622"/>
    </location>
</feature>
<dbReference type="InterPro" id="IPR027417">
    <property type="entry name" value="P-loop_NTPase"/>
</dbReference>
<organism evidence="4 5">
    <name type="scientific">Microbulbifer variabilis</name>
    <dbReference type="NCBI Taxonomy" id="266805"/>
    <lineage>
        <taxon>Bacteria</taxon>
        <taxon>Pseudomonadati</taxon>
        <taxon>Pseudomonadota</taxon>
        <taxon>Gammaproteobacteria</taxon>
        <taxon>Cellvibrionales</taxon>
        <taxon>Microbulbiferaceae</taxon>
        <taxon>Microbulbifer</taxon>
    </lineage>
</organism>
<dbReference type="Proteomes" id="UP001055658">
    <property type="component" value="Chromosome"/>
</dbReference>
<name>A0ABY4VI59_9GAMM</name>
<gene>
    <name evidence="4" type="ORF">MJO52_03125</name>
</gene>